<gene>
    <name evidence="3" type="ORF">Lstg_2733</name>
    <name evidence="4" type="ORF">NCTC11991_00266</name>
</gene>
<evidence type="ECO:0000256" key="1">
    <source>
        <dbReference type="SAM" id="Phobius"/>
    </source>
</evidence>
<organism evidence="4 6">
    <name type="scientific">Legionella steigerwaltii</name>
    <dbReference type="NCBI Taxonomy" id="460"/>
    <lineage>
        <taxon>Bacteria</taxon>
        <taxon>Pseudomonadati</taxon>
        <taxon>Pseudomonadota</taxon>
        <taxon>Gammaproteobacteria</taxon>
        <taxon>Legionellales</taxon>
        <taxon>Legionellaceae</taxon>
        <taxon>Legionella</taxon>
    </lineage>
</organism>
<keyword evidence="1" id="KW-0812">Transmembrane</keyword>
<keyword evidence="1" id="KW-1133">Transmembrane helix</keyword>
<name>A0A378L785_9GAMM</name>
<evidence type="ECO:0000313" key="3">
    <source>
        <dbReference type="EMBL" id="KTD72032.1"/>
    </source>
</evidence>
<dbReference type="AlphaFoldDB" id="A0A378L785"/>
<dbReference type="InterPro" id="IPR053156">
    <property type="entry name" value="T6SS_TssM-like"/>
</dbReference>
<dbReference type="PANTHER" id="PTHR36153">
    <property type="entry name" value="INNER MEMBRANE PROTEIN-RELATED"/>
    <property type="match status" value="1"/>
</dbReference>
<dbReference type="EMBL" id="UGOY01000001">
    <property type="protein sequence ID" value="STY21698.1"/>
    <property type="molecule type" value="Genomic_DNA"/>
</dbReference>
<reference evidence="3 5" key="1">
    <citation type="submission" date="2015-11" db="EMBL/GenBank/DDBJ databases">
        <title>Genomic analysis of 38 Legionella species identifies large and diverse effector repertoires.</title>
        <authorList>
            <person name="Burstein D."/>
            <person name="Amaro F."/>
            <person name="Zusman T."/>
            <person name="Lifshitz Z."/>
            <person name="Cohen O."/>
            <person name="Gilbert J.A."/>
            <person name="Pupko T."/>
            <person name="Shuman H.A."/>
            <person name="Segal G."/>
        </authorList>
    </citation>
    <scope>NUCLEOTIDE SEQUENCE [LARGE SCALE GENOMIC DNA]</scope>
    <source>
        <strain evidence="3 5">SC-18-C9</strain>
    </source>
</reference>
<sequence>MTKIVEMETGPKQESQMGRLGHIIFWILLVVILGAYAAFITFHLDYPIWVGIVIFLGMLLGFIILDSITWAIRKWYKKRKAAKAKEAGEKIETEGLRLTLKNALDYIETNHIAGGAQRFWQMPWIIYFGKTTILISNGLKLHTHFMVGDAEDEALQRNQVYVLDNFAIWCVDAELFEANTSKQVEKQWLDFLKYIKSQKKAITPVDQVVIELPAAKLLSGDKSDIAHLARTLKDRIDQVSLLTGYRQQVLFCITRCNELDGFQEFVGLMPNRLWTQAMGYIVANPLKDSTSAEPLNYISNRAEEVIDIVLYETQKPIDVTAFNFPLTLKKLKENYSRFTNLFFSSSPYTEPAVLHGVYLLGEYQNNGTEESVFYYDFIDQIQLSLIRPMSLLGSEIKHRNKRRWEHLGVWYFVGAVAAGYLIYVYNATSNRLVELIRPLPKKESFSNQLEQNLLQFGDYHALMSQLDLFRNQLQIKVLPYRGGLNRLYAYYSQQYVDNFKAYILTLLDDRMEQMLAHGGSLTDTQKAYLVQNMVSRINLIQAKIISGVSPNTLMQMPDPQIRYLGYNQLPVRFLNTFGPLYKDYVIWNPNTEQLRGESGKLILWLDQSHILSSDLRWLLEWANTQEGVSEIGLNSFWIGSNIVRDYLIVPAYTKAGFEAIQSLLLQINQALPLYIDISGPKSSFEMWYAAARLSVWKNFSLNFYKGTKTLAFQYEWDQTFNDMLQPSSPYNAYLQDLASEFQSKLPFTTPHWIQLVLQFSDLMVYSHSSDKGVEFKQLSDLVSQWMKKLQERPSQLNNNSVDNKNPANVVGPNNMNNRPPSVANKLNFNTQVSAVKAYMRYRDLLKQLYKEPYVQAVKAYMTARELYLSQIEVDRQSSVVMQAYQALVDMRRSLEHFDQLDSSNPFWMLMRGPLDYYIDYTNRFASCFIQQKWLDEVYLRTIALSGEELNQTLFAKGGLVWLFHDKYSLPFVKQIGNTFLPRYVLNHEFPFTPQYYQLLTAGMKINEDMDALRHLKQKPEDEGSAVDLMVYAQPTNLDVKATTLPYKTVLRVECKEKQYTLENYNYPSQQLIPNWKLESCGPTEISIYFAGARLVVQYHGDEGFLRFLQDFNTGVKDFYPEGFPEHTKFLQAHKIDKIRVSYYVKGGGDIMWQIEKYFAAQRNLRVAQHNLAQVSKLPRTITDCWAQGEYDV</sequence>
<keyword evidence="5" id="KW-1185">Reference proteome</keyword>
<dbReference type="Proteomes" id="UP000255110">
    <property type="component" value="Unassembled WGS sequence"/>
</dbReference>
<reference evidence="4 6" key="2">
    <citation type="submission" date="2018-06" db="EMBL/GenBank/DDBJ databases">
        <authorList>
            <consortium name="Pathogen Informatics"/>
            <person name="Doyle S."/>
        </authorList>
    </citation>
    <scope>NUCLEOTIDE SEQUENCE [LARGE SCALE GENOMIC DNA]</scope>
    <source>
        <strain evidence="4 6">NCTC11991</strain>
    </source>
</reference>
<evidence type="ECO:0000259" key="2">
    <source>
        <dbReference type="Pfam" id="PF14331"/>
    </source>
</evidence>
<feature type="transmembrane region" description="Helical" evidence="1">
    <location>
        <begin position="48"/>
        <end position="72"/>
    </location>
</feature>
<dbReference type="EMBL" id="LNYZ01000027">
    <property type="protein sequence ID" value="KTD72032.1"/>
    <property type="molecule type" value="Genomic_DNA"/>
</dbReference>
<dbReference type="Pfam" id="PF14331">
    <property type="entry name" value="IcmF-related_N"/>
    <property type="match status" value="1"/>
</dbReference>
<protein>
    <submittedName>
        <fullName evidence="4">Uncharacterized protein conserved in bacteria</fullName>
    </submittedName>
</protein>
<evidence type="ECO:0000313" key="4">
    <source>
        <dbReference type="EMBL" id="STY21698.1"/>
    </source>
</evidence>
<feature type="transmembrane region" description="Helical" evidence="1">
    <location>
        <begin position="20"/>
        <end position="42"/>
    </location>
</feature>
<dbReference type="InterPro" id="IPR025743">
    <property type="entry name" value="TssM1_N"/>
</dbReference>
<evidence type="ECO:0000313" key="6">
    <source>
        <dbReference type="Proteomes" id="UP000255110"/>
    </source>
</evidence>
<dbReference type="PANTHER" id="PTHR36153:SF1">
    <property type="entry name" value="TYPE VI SECRETION SYSTEM COMPONENT TSSM1"/>
    <property type="match status" value="1"/>
</dbReference>
<dbReference type="Proteomes" id="UP000054820">
    <property type="component" value="Unassembled WGS sequence"/>
</dbReference>
<feature type="transmembrane region" description="Helical" evidence="1">
    <location>
        <begin position="407"/>
        <end position="425"/>
    </location>
</feature>
<proteinExistence type="predicted"/>
<evidence type="ECO:0000313" key="5">
    <source>
        <dbReference type="Proteomes" id="UP000054820"/>
    </source>
</evidence>
<feature type="domain" description="Type VI secretion system component TssM1 N-terminal" evidence="2">
    <location>
        <begin position="185"/>
        <end position="366"/>
    </location>
</feature>
<dbReference type="STRING" id="460.Lstg_2733"/>
<accession>A0A378L785</accession>
<keyword evidence="1" id="KW-0472">Membrane</keyword>